<evidence type="ECO:0000313" key="2">
    <source>
        <dbReference type="EMBL" id="OQR85073.1"/>
    </source>
</evidence>
<protein>
    <submittedName>
        <fullName evidence="2">Uncharacterized protein</fullName>
    </submittedName>
</protein>
<sequence>MAAKRARSPSPGPAKKKQAIAGTDLGPEMKFKCFRDLLGDLSSTAHEQLLEDCKTCFTCREVEDGDNYSLGSTFFVRASDTPSCGMEALAQKIFALHTAGMEFNPANSGAEWWTQHIDHRDNIGFHWDRDYGLEEDSEMHVHPVVGTVTYLCVNAGPTVIVDKRGTFPYGASIEGPLTKCIVSRPIAGKHITFDGELLHGAPSSLAFPEVDEDAEGLRVTFLVNIWVDHVPIQSERIAEDIAGTLKLTAAAVAPLQLRTGDTERAIAEEYPEDAPTKLHRWGITSAEEDFIIQVALPVTLRGPQAGSTVDCVLLKDSCIVAGTVSDSDDDGSDDDDEATGEDDDSDDATGDANDDDED</sequence>
<feature type="compositionally biased region" description="Acidic residues" evidence="1">
    <location>
        <begin position="326"/>
        <end position="358"/>
    </location>
</feature>
<evidence type="ECO:0000256" key="1">
    <source>
        <dbReference type="SAM" id="MobiDB-lite"/>
    </source>
</evidence>
<proteinExistence type="predicted"/>
<feature type="region of interest" description="Disordered" evidence="1">
    <location>
        <begin position="1"/>
        <end position="21"/>
    </location>
</feature>
<gene>
    <name evidence="2" type="ORF">ACHHYP_12372</name>
</gene>
<reference evidence="2 3" key="1">
    <citation type="journal article" date="2014" name="Genome Biol. Evol.">
        <title>The secreted proteins of Achlya hypogyna and Thraustotheca clavata identify the ancestral oomycete secretome and reveal gene acquisitions by horizontal gene transfer.</title>
        <authorList>
            <person name="Misner I."/>
            <person name="Blouin N."/>
            <person name="Leonard G."/>
            <person name="Richards T.A."/>
            <person name="Lane C.E."/>
        </authorList>
    </citation>
    <scope>NUCLEOTIDE SEQUENCE [LARGE SCALE GENOMIC DNA]</scope>
    <source>
        <strain evidence="2 3">ATCC 48635</strain>
    </source>
</reference>
<dbReference type="EMBL" id="JNBR01001826">
    <property type="protein sequence ID" value="OQR85073.1"/>
    <property type="molecule type" value="Genomic_DNA"/>
</dbReference>
<dbReference type="OrthoDB" id="69177at2759"/>
<accession>A0A1V9YH60</accession>
<dbReference type="AlphaFoldDB" id="A0A1V9YH60"/>
<name>A0A1V9YH60_ACHHY</name>
<comment type="caution">
    <text evidence="2">The sequence shown here is derived from an EMBL/GenBank/DDBJ whole genome shotgun (WGS) entry which is preliminary data.</text>
</comment>
<dbReference type="Proteomes" id="UP000243579">
    <property type="component" value="Unassembled WGS sequence"/>
</dbReference>
<feature type="region of interest" description="Disordered" evidence="1">
    <location>
        <begin position="322"/>
        <end position="358"/>
    </location>
</feature>
<organism evidence="2 3">
    <name type="scientific">Achlya hypogyna</name>
    <name type="common">Oomycete</name>
    <name type="synonym">Protoachlya hypogyna</name>
    <dbReference type="NCBI Taxonomy" id="1202772"/>
    <lineage>
        <taxon>Eukaryota</taxon>
        <taxon>Sar</taxon>
        <taxon>Stramenopiles</taxon>
        <taxon>Oomycota</taxon>
        <taxon>Saprolegniomycetes</taxon>
        <taxon>Saprolegniales</taxon>
        <taxon>Achlyaceae</taxon>
        <taxon>Achlya</taxon>
    </lineage>
</organism>
<keyword evidence="3" id="KW-1185">Reference proteome</keyword>
<evidence type="ECO:0000313" key="3">
    <source>
        <dbReference type="Proteomes" id="UP000243579"/>
    </source>
</evidence>